<organism evidence="4">
    <name type="scientific">Cupriavidus taiwanensis</name>
    <dbReference type="NCBI Taxonomy" id="164546"/>
    <lineage>
        <taxon>Bacteria</taxon>
        <taxon>Pseudomonadati</taxon>
        <taxon>Pseudomonadota</taxon>
        <taxon>Betaproteobacteria</taxon>
        <taxon>Burkholderiales</taxon>
        <taxon>Burkholderiaceae</taxon>
        <taxon>Cupriavidus</taxon>
    </lineage>
</organism>
<reference evidence="4" key="1">
    <citation type="submission" date="2018-01" db="EMBL/GenBank/DDBJ databases">
        <authorList>
            <person name="Clerissi C."/>
        </authorList>
    </citation>
    <scope>NUCLEOTIDE SEQUENCE</scope>
    <source>
        <strain evidence="4">Cupriavidus sp. LMG 19464</strain>
    </source>
</reference>
<dbReference type="InterPro" id="IPR016181">
    <property type="entry name" value="Acyl_CoA_acyltransferase"/>
</dbReference>
<gene>
    <name evidence="4" type="ORF">CBM2587_A230007</name>
</gene>
<dbReference type="RefSeq" id="WP_116357324.1">
    <property type="nucleotide sequence ID" value="NZ_LT976853.1"/>
</dbReference>
<dbReference type="CDD" id="cd04301">
    <property type="entry name" value="NAT_SF"/>
    <property type="match status" value="1"/>
</dbReference>
<keyword evidence="1 4" id="KW-0808">Transferase</keyword>
<dbReference type="InterPro" id="IPR000182">
    <property type="entry name" value="GNAT_dom"/>
</dbReference>
<proteinExistence type="predicted"/>
<evidence type="ECO:0000256" key="2">
    <source>
        <dbReference type="ARBA" id="ARBA00023315"/>
    </source>
</evidence>
<evidence type="ECO:0000259" key="3">
    <source>
        <dbReference type="PROSITE" id="PS51186"/>
    </source>
</evidence>
<dbReference type="Proteomes" id="UP000256780">
    <property type="component" value="Chromosome CBM2587_a"/>
</dbReference>
<sequence>MEIRLLTPADAEAFHALRLQGLTEAPEAFAASLEEEQDLTPEAVAQRLAPGADKAMFGAFDDGPGGTALAGMVGVMREPRRKHRHKASIFGMYVAPAWRERKLGRALMLRALQQAAAMPGVRQVTLCVNAGSAGAVRLYESLGFERFGLEPDALYVAPHFHDKLDMVLRLPAAPAQPDPLQAAQPER</sequence>
<dbReference type="Pfam" id="PF00583">
    <property type="entry name" value="Acetyltransf_1"/>
    <property type="match status" value="1"/>
</dbReference>
<dbReference type="SUPFAM" id="SSF55729">
    <property type="entry name" value="Acyl-CoA N-acyltransferases (Nat)"/>
    <property type="match status" value="1"/>
</dbReference>
<dbReference type="PANTHER" id="PTHR43877">
    <property type="entry name" value="AMINOALKYLPHOSPHONATE N-ACETYLTRANSFERASE-RELATED-RELATED"/>
    <property type="match status" value="1"/>
</dbReference>
<keyword evidence="2 4" id="KW-0012">Acyltransferase</keyword>
<dbReference type="EC" id="2.3.-.-" evidence="4"/>
<dbReference type="OrthoDB" id="9799092at2"/>
<feature type="domain" description="N-acetyltransferase" evidence="3">
    <location>
        <begin position="1"/>
        <end position="171"/>
    </location>
</feature>
<evidence type="ECO:0000313" key="4">
    <source>
        <dbReference type="EMBL" id="SOY51024.1"/>
    </source>
</evidence>
<dbReference type="EMBL" id="OFSQ01000016">
    <property type="protein sequence ID" value="SOY51024.1"/>
    <property type="molecule type" value="Genomic_DNA"/>
</dbReference>
<name>A0A375BRA8_9BURK</name>
<accession>A0A375BRA8</accession>
<dbReference type="GO" id="GO:0016747">
    <property type="term" value="F:acyltransferase activity, transferring groups other than amino-acyl groups"/>
    <property type="evidence" value="ECO:0007669"/>
    <property type="project" value="InterPro"/>
</dbReference>
<evidence type="ECO:0000256" key="1">
    <source>
        <dbReference type="ARBA" id="ARBA00022679"/>
    </source>
</evidence>
<dbReference type="PROSITE" id="PS51186">
    <property type="entry name" value="GNAT"/>
    <property type="match status" value="1"/>
</dbReference>
<dbReference type="PANTHER" id="PTHR43877:SF1">
    <property type="entry name" value="ACETYLTRANSFERASE"/>
    <property type="match status" value="1"/>
</dbReference>
<dbReference type="InterPro" id="IPR050832">
    <property type="entry name" value="Bact_Acetyltransf"/>
</dbReference>
<dbReference type="AlphaFoldDB" id="A0A375BRA8"/>
<comment type="caution">
    <text evidence="4">The sequence shown here is derived from an EMBL/GenBank/DDBJ whole genome shotgun (WGS) entry which is preliminary data.</text>
</comment>
<dbReference type="Gene3D" id="3.40.630.30">
    <property type="match status" value="1"/>
</dbReference>
<protein>
    <submittedName>
        <fullName evidence="4">Acetyltransferase, GCN5-related N-acetyltransferase family</fullName>
        <ecNumber evidence="4">2.3.-.-</ecNumber>
    </submittedName>
</protein>